<accession>A0A6J4TUP9</accession>
<gene>
    <name evidence="4" type="ORF">AVDCRST_MAG30-3872</name>
</gene>
<sequence>MSGSRRRGLPALAAALALALPSAAGAAPPDPKPFRADDAGGFRNIIPPGQNGHANAADVAAFGLTRTRPPNSSDQLKPYADLVFAAPGLKPAQLDELYKDASFGVPPGQEAARYSPRDDVTIQRDRGFGVPHIYGTTRAGTMFGAGYVGAEDRLFLMDVLRHVGRAELTSFVGGSQGNRDMDREQWRIAPYTEADLERQFEQLDDLYGADGRTVQDDVRNYVAGINRYIAEATA</sequence>
<organism evidence="4">
    <name type="scientific">uncultured Solirubrobacteraceae bacterium</name>
    <dbReference type="NCBI Taxonomy" id="1162706"/>
    <lineage>
        <taxon>Bacteria</taxon>
        <taxon>Bacillati</taxon>
        <taxon>Actinomycetota</taxon>
        <taxon>Thermoleophilia</taxon>
        <taxon>Solirubrobacterales</taxon>
        <taxon>Solirubrobacteraceae</taxon>
        <taxon>environmental samples</taxon>
    </lineage>
</organism>
<dbReference type="InterPro" id="IPR023343">
    <property type="entry name" value="Penicillin_amidase_dom1"/>
</dbReference>
<comment type="similarity">
    <text evidence="1">Belongs to the peptidase S45 family.</text>
</comment>
<dbReference type="EMBL" id="CADCVS010000512">
    <property type="protein sequence ID" value="CAA9532167.1"/>
    <property type="molecule type" value="Genomic_DNA"/>
</dbReference>
<dbReference type="PANTHER" id="PTHR34218">
    <property type="entry name" value="PEPTIDASE S45 PENICILLIN AMIDASE"/>
    <property type="match status" value="1"/>
</dbReference>
<dbReference type="Gene3D" id="1.10.439.10">
    <property type="entry name" value="Penicillin Amidohydrolase, domain 1"/>
    <property type="match status" value="1"/>
</dbReference>
<dbReference type="AlphaFoldDB" id="A0A6J4TUP9"/>
<evidence type="ECO:0000256" key="2">
    <source>
        <dbReference type="SAM" id="MobiDB-lite"/>
    </source>
</evidence>
<dbReference type="Pfam" id="PF01804">
    <property type="entry name" value="Penicil_amidase"/>
    <property type="match status" value="1"/>
</dbReference>
<dbReference type="InterPro" id="IPR029055">
    <property type="entry name" value="Ntn_hydrolases_N"/>
</dbReference>
<evidence type="ECO:0000313" key="4">
    <source>
        <dbReference type="EMBL" id="CAA9532167.1"/>
    </source>
</evidence>
<feature type="chain" id="PRO_5026955636" evidence="3">
    <location>
        <begin position="27"/>
        <end position="234"/>
    </location>
</feature>
<proteinExistence type="inferred from homology"/>
<dbReference type="SUPFAM" id="SSF56235">
    <property type="entry name" value="N-terminal nucleophile aminohydrolases (Ntn hydrolases)"/>
    <property type="match status" value="1"/>
</dbReference>
<dbReference type="PANTHER" id="PTHR34218:SF4">
    <property type="entry name" value="ACYL-HOMOSERINE LACTONE ACYLASE QUIP"/>
    <property type="match status" value="1"/>
</dbReference>
<keyword evidence="3" id="KW-0732">Signal</keyword>
<feature type="region of interest" description="Disordered" evidence="2">
    <location>
        <begin position="23"/>
        <end position="50"/>
    </location>
</feature>
<dbReference type="GO" id="GO:0016811">
    <property type="term" value="F:hydrolase activity, acting on carbon-nitrogen (but not peptide) bonds, in linear amides"/>
    <property type="evidence" value="ECO:0007669"/>
    <property type="project" value="InterPro"/>
</dbReference>
<feature type="non-terminal residue" evidence="4">
    <location>
        <position position="234"/>
    </location>
</feature>
<reference evidence="4" key="1">
    <citation type="submission" date="2020-02" db="EMBL/GenBank/DDBJ databases">
        <authorList>
            <person name="Meier V. D."/>
        </authorList>
    </citation>
    <scope>NUCLEOTIDE SEQUENCE</scope>
    <source>
        <strain evidence="4">AVDCRST_MAG30</strain>
    </source>
</reference>
<evidence type="ECO:0000256" key="1">
    <source>
        <dbReference type="ARBA" id="ARBA00006586"/>
    </source>
</evidence>
<name>A0A6J4TUP9_9ACTN</name>
<dbReference type="InterPro" id="IPR002692">
    <property type="entry name" value="S45"/>
</dbReference>
<evidence type="ECO:0000256" key="3">
    <source>
        <dbReference type="SAM" id="SignalP"/>
    </source>
</evidence>
<feature type="signal peptide" evidence="3">
    <location>
        <begin position="1"/>
        <end position="26"/>
    </location>
</feature>
<protein>
    <submittedName>
        <fullName evidence="4">Putative penicillin acylase</fullName>
    </submittedName>
</protein>
<dbReference type="GO" id="GO:0017000">
    <property type="term" value="P:antibiotic biosynthetic process"/>
    <property type="evidence" value="ECO:0007669"/>
    <property type="project" value="InterPro"/>
</dbReference>